<name>A0A0H3FX62_KLEAK</name>
<proteinExistence type="predicted"/>
<dbReference type="Pfam" id="PF06992">
    <property type="entry name" value="Phage_lambda_P"/>
    <property type="match status" value="1"/>
</dbReference>
<evidence type="ECO:0000313" key="1">
    <source>
        <dbReference type="EMBL" id="AEG99141.1"/>
    </source>
</evidence>
<dbReference type="RefSeq" id="WP_015705717.1">
    <property type="nucleotide sequence ID" value="NC_015663.1"/>
</dbReference>
<dbReference type="EMBL" id="CP002824">
    <property type="protein sequence ID" value="AEG99141.1"/>
    <property type="molecule type" value="Genomic_DNA"/>
</dbReference>
<reference evidence="1 2" key="1">
    <citation type="journal article" date="2012" name="J. Bacteriol.">
        <title>Complete genome sequence of Enterobacter aerogenes KCTC 2190.</title>
        <authorList>
            <person name="Shin S.H."/>
            <person name="Kim S."/>
            <person name="Kim J.Y."/>
            <person name="Lee S."/>
            <person name="Um Y."/>
            <person name="Oh M.K."/>
            <person name="Kim Y.R."/>
            <person name="Lee J."/>
            <person name="Yang K.S."/>
        </authorList>
    </citation>
    <scope>NUCLEOTIDE SEQUENCE [LARGE SCALE GENOMIC DNA]</scope>
    <source>
        <strain evidence="1 2">KCTC 2190</strain>
    </source>
</reference>
<dbReference type="AlphaFoldDB" id="A0A0H3FX62"/>
<organism evidence="1 2">
    <name type="scientific">Klebsiella aerogenes (strain ATCC 13048 / DSM 30053 / CCUG 1429 / JCM 1235 / KCTC 2190 / NBRC 13534 / NCIMB 10102 / NCTC 10006 / CDC 819-56)</name>
    <name type="common">Enterobacter aerogenes</name>
    <dbReference type="NCBI Taxonomy" id="1028307"/>
    <lineage>
        <taxon>Bacteria</taxon>
        <taxon>Pseudomonadati</taxon>
        <taxon>Pseudomonadota</taxon>
        <taxon>Gammaproteobacteria</taxon>
        <taxon>Enterobacterales</taxon>
        <taxon>Enterobacteriaceae</taxon>
        <taxon>Klebsiella/Raoultella group</taxon>
        <taxon>Klebsiella</taxon>
    </lineage>
</organism>
<evidence type="ECO:0000313" key="2">
    <source>
        <dbReference type="Proteomes" id="UP000008881"/>
    </source>
</evidence>
<keyword evidence="2" id="KW-1185">Reference proteome</keyword>
<dbReference type="PATRIC" id="fig|1028307.3.peg.4217"/>
<dbReference type="GO" id="GO:0006270">
    <property type="term" value="P:DNA replication initiation"/>
    <property type="evidence" value="ECO:0007669"/>
    <property type="project" value="InterPro"/>
</dbReference>
<dbReference type="HOGENOM" id="CLU_079822_0_0_6"/>
<accession>A0A0H3FX62</accession>
<sequence length="233" mass="26684">MKSLAEQMHNFDREQMRRFAHNLPEQHDEKSQLEQVAQVINSVFSQLLAAFPATTANRDQTEMNEIRRQWVLAFRENGITTMEQVATGMRVARRQERPFLPSPGQFVAWCKAEEAAAAGLSNADQLVDMIYQYCRTRGQYPDAESYPWESNAHYWLVTSLYQNMRANGLSDAELRRKASEELARMANRINSGETIPEPVKQLPVLGGKPLSHMQGLARLAEIREKHGLRGRKQ</sequence>
<dbReference type="OrthoDB" id="5675790at2"/>
<dbReference type="eggNOG" id="ENOG502ZB3U">
    <property type="taxonomic scope" value="Bacteria"/>
</dbReference>
<dbReference type="KEGG" id="eae:EAE_21180"/>
<dbReference type="Proteomes" id="UP000008881">
    <property type="component" value="Chromosome"/>
</dbReference>
<dbReference type="InterPro" id="IPR009731">
    <property type="entry name" value="P-like"/>
</dbReference>
<dbReference type="GeneID" id="93312413"/>
<gene>
    <name evidence="1" type="ordered locus">EAE_21180</name>
</gene>
<protein>
    <submittedName>
        <fullName evidence="1">Replication protein P</fullName>
    </submittedName>
</protein>